<dbReference type="Proteomes" id="UP000059074">
    <property type="component" value="Unassembled WGS sequence"/>
</dbReference>
<evidence type="ECO:0000313" key="1">
    <source>
        <dbReference type="EMBL" id="KWT65486.1"/>
    </source>
</evidence>
<keyword evidence="2" id="KW-1185">Reference proteome</keyword>
<dbReference type="EMBL" id="LMTR01000078">
    <property type="protein sequence ID" value="KWT65486.1"/>
    <property type="molecule type" value="Genomic_DNA"/>
</dbReference>
<dbReference type="STRING" id="121290.APY04_2724"/>
<proteinExistence type="predicted"/>
<reference evidence="1 2" key="1">
    <citation type="submission" date="2015-10" db="EMBL/GenBank/DDBJ databases">
        <title>Transcriptomic analysis of a linuron degrading triple-species bacterial consortium.</title>
        <authorList>
            <person name="Albers P."/>
        </authorList>
    </citation>
    <scope>NUCLEOTIDE SEQUENCE [LARGE SCALE GENOMIC DNA]</scope>
    <source>
        <strain evidence="1 2">WDL6</strain>
    </source>
</reference>
<accession>A0A109BB17</accession>
<dbReference type="SUPFAM" id="SSF103025">
    <property type="entry name" value="Folate-binding domain"/>
    <property type="match status" value="1"/>
</dbReference>
<dbReference type="Gene3D" id="3.30.1360.120">
    <property type="entry name" value="Probable tRNA modification gtpase trme, domain 1"/>
    <property type="match status" value="1"/>
</dbReference>
<keyword evidence="1" id="KW-0560">Oxidoreductase</keyword>
<dbReference type="OrthoDB" id="9179874at2"/>
<gene>
    <name evidence="1" type="ORF">APY04_2724</name>
</gene>
<dbReference type="PATRIC" id="fig|121290.4.peg.13"/>
<organism evidence="1 2">
    <name type="scientific">Hyphomicrobium sulfonivorans</name>
    <dbReference type="NCBI Taxonomy" id="121290"/>
    <lineage>
        <taxon>Bacteria</taxon>
        <taxon>Pseudomonadati</taxon>
        <taxon>Pseudomonadota</taxon>
        <taxon>Alphaproteobacteria</taxon>
        <taxon>Hyphomicrobiales</taxon>
        <taxon>Hyphomicrobiaceae</taxon>
        <taxon>Hyphomicrobium</taxon>
    </lineage>
</organism>
<comment type="caution">
    <text evidence="1">The sequence shown here is derived from an EMBL/GenBank/DDBJ whole genome shotgun (WGS) entry which is preliminary data.</text>
</comment>
<name>A0A109BB17_HYPSL</name>
<sequence length="230" mass="24648">MTDPFAYYRRSPLQRGLDSQGANWAALADEVAYAERFAGDDTLPAIAIADLSPLPRLGFKGRGTIAAMQARGIVLDATPNRCFPQPDGSLCLVLAPSEVLLLSPLDGSGERLEQLNASWNIDDGERTYPLPRRDSHAWLAVAGTAAPEMFAKLCAIDLRLHKFPNLFIAQTSVARMNAILTRVDLGATPVFHLLVDSAAAQYFCDCIVDAADEFGGGLVGLGAFQKLADG</sequence>
<dbReference type="RefSeq" id="WP_068463360.1">
    <property type="nucleotide sequence ID" value="NZ_LMTR01000078.1"/>
</dbReference>
<protein>
    <submittedName>
        <fullName evidence="1">Sarcosine oxidase gamma subunit</fullName>
        <ecNumber evidence="1">1.5.3.1</ecNumber>
    </submittedName>
</protein>
<dbReference type="GO" id="GO:0008115">
    <property type="term" value="F:sarcosine oxidase activity"/>
    <property type="evidence" value="ECO:0007669"/>
    <property type="project" value="UniProtKB-EC"/>
</dbReference>
<evidence type="ECO:0000313" key="2">
    <source>
        <dbReference type="Proteomes" id="UP000059074"/>
    </source>
</evidence>
<dbReference type="InterPro" id="IPR027266">
    <property type="entry name" value="TrmE/GcvT-like"/>
</dbReference>
<dbReference type="EC" id="1.5.3.1" evidence="1"/>
<dbReference type="AlphaFoldDB" id="A0A109BB17"/>